<gene>
    <name evidence="1" type="ORF">T4A_13233</name>
</gene>
<protein>
    <submittedName>
        <fullName evidence="1">Uncharacterized protein</fullName>
    </submittedName>
</protein>
<sequence length="186" mass="21890">MSRMISQYHPKKPVVRKERLTVEQLRMTEELYRQIDVLYDELEVGLDKEERNIAMDEWSNYRRSFRECKTKARALINGKPAFDVDVTKFLGRVRDHCSPENRRSRWSEVDIPAECRLPGNGSKDQGAPWQTSYRSQLLFNLIGKDPRTSELIPSDCLITLVRELLSDLTKIKWDEMTMDNESSQYD</sequence>
<dbReference type="Proteomes" id="UP000054632">
    <property type="component" value="Unassembled WGS sequence"/>
</dbReference>
<comment type="caution">
    <text evidence="1">The sequence shown here is derived from an EMBL/GenBank/DDBJ whole genome shotgun (WGS) entry which is preliminary data.</text>
</comment>
<reference evidence="1 2" key="1">
    <citation type="submission" date="2015-01" db="EMBL/GenBank/DDBJ databases">
        <title>Evolution of Trichinella species and genotypes.</title>
        <authorList>
            <person name="Korhonen P.K."/>
            <person name="Edoardo P."/>
            <person name="Giuseppe L.R."/>
            <person name="Gasser R.B."/>
        </authorList>
    </citation>
    <scope>NUCLEOTIDE SEQUENCE [LARGE SCALE GENOMIC DNA]</scope>
    <source>
        <strain evidence="1">ISS13</strain>
    </source>
</reference>
<evidence type="ECO:0000313" key="2">
    <source>
        <dbReference type="Proteomes" id="UP000054632"/>
    </source>
</evidence>
<name>A0A0V1EJ79_TRIPS</name>
<proteinExistence type="predicted"/>
<organism evidence="1 2">
    <name type="scientific">Trichinella pseudospiralis</name>
    <name type="common">Parasitic roundworm</name>
    <dbReference type="NCBI Taxonomy" id="6337"/>
    <lineage>
        <taxon>Eukaryota</taxon>
        <taxon>Metazoa</taxon>
        <taxon>Ecdysozoa</taxon>
        <taxon>Nematoda</taxon>
        <taxon>Enoplea</taxon>
        <taxon>Dorylaimia</taxon>
        <taxon>Trichinellida</taxon>
        <taxon>Trichinellidae</taxon>
        <taxon>Trichinella</taxon>
    </lineage>
</organism>
<accession>A0A0V1EJ79</accession>
<evidence type="ECO:0000313" key="1">
    <source>
        <dbReference type="EMBL" id="KRY73754.1"/>
    </source>
</evidence>
<dbReference type="AlphaFoldDB" id="A0A0V1EJ79"/>
<dbReference type="EMBL" id="JYDR01000031">
    <property type="protein sequence ID" value="KRY73754.1"/>
    <property type="molecule type" value="Genomic_DNA"/>
</dbReference>